<organism evidence="8 9">
    <name type="scientific">Acrobeloides nanus</name>
    <dbReference type="NCBI Taxonomy" id="290746"/>
    <lineage>
        <taxon>Eukaryota</taxon>
        <taxon>Metazoa</taxon>
        <taxon>Ecdysozoa</taxon>
        <taxon>Nematoda</taxon>
        <taxon>Chromadorea</taxon>
        <taxon>Rhabditida</taxon>
        <taxon>Tylenchina</taxon>
        <taxon>Cephalobomorpha</taxon>
        <taxon>Cephaloboidea</taxon>
        <taxon>Cephalobidae</taxon>
        <taxon>Acrobeloides</taxon>
    </lineage>
</organism>
<dbReference type="GO" id="GO:0009396">
    <property type="term" value="P:folic acid-containing compound biosynthetic process"/>
    <property type="evidence" value="ECO:0007669"/>
    <property type="project" value="TreeGrafter"/>
</dbReference>
<proteinExistence type="inferred from homology"/>
<dbReference type="Proteomes" id="UP000887540">
    <property type="component" value="Unplaced"/>
</dbReference>
<dbReference type="NCBIfam" id="TIGR02727">
    <property type="entry name" value="MTHFS_bact"/>
    <property type="match status" value="1"/>
</dbReference>
<reference evidence="9" key="1">
    <citation type="submission" date="2022-11" db="UniProtKB">
        <authorList>
            <consortium name="WormBaseParasite"/>
        </authorList>
    </citation>
    <scope>IDENTIFICATION</scope>
</reference>
<dbReference type="GO" id="GO:0005739">
    <property type="term" value="C:mitochondrion"/>
    <property type="evidence" value="ECO:0007669"/>
    <property type="project" value="TreeGrafter"/>
</dbReference>
<evidence type="ECO:0000256" key="1">
    <source>
        <dbReference type="ARBA" id="ARBA00010638"/>
    </source>
</evidence>
<dbReference type="GO" id="GO:0035999">
    <property type="term" value="P:tetrahydrofolate interconversion"/>
    <property type="evidence" value="ECO:0007669"/>
    <property type="project" value="TreeGrafter"/>
</dbReference>
<dbReference type="WBParaSite" id="ACRNAN_scaffold6250.g8935.t1">
    <property type="protein sequence ID" value="ACRNAN_scaffold6250.g8935.t1"/>
    <property type="gene ID" value="ACRNAN_scaffold6250.g8935"/>
</dbReference>
<dbReference type="PIRSF" id="PIRSF006806">
    <property type="entry name" value="FTHF_cligase"/>
    <property type="match status" value="1"/>
</dbReference>
<feature type="binding site" evidence="6">
    <location>
        <position position="40"/>
    </location>
    <ligand>
        <name>substrate</name>
    </ligand>
</feature>
<dbReference type="InterPro" id="IPR002698">
    <property type="entry name" value="FTHF_cligase"/>
</dbReference>
<dbReference type="Gene3D" id="3.40.50.10420">
    <property type="entry name" value="NagB/RpiA/CoA transferase-like"/>
    <property type="match status" value="1"/>
</dbReference>
<keyword evidence="2 6" id="KW-0547">Nucleotide-binding</keyword>
<keyword evidence="8" id="KW-1185">Reference proteome</keyword>
<feature type="binding site" evidence="6">
    <location>
        <begin position="129"/>
        <end position="137"/>
    </location>
    <ligand>
        <name>ATP</name>
        <dbReference type="ChEBI" id="CHEBI:30616"/>
    </ligand>
</feature>
<dbReference type="PANTHER" id="PTHR23407">
    <property type="entry name" value="ATPASE INHIBITOR/5-FORMYLTETRAHYDROFOLATE CYCLO-LIGASE"/>
    <property type="match status" value="1"/>
</dbReference>
<evidence type="ECO:0000256" key="4">
    <source>
        <dbReference type="ARBA" id="ARBA00036539"/>
    </source>
</evidence>
<dbReference type="InterPro" id="IPR024185">
    <property type="entry name" value="FTHF_cligase-like_sf"/>
</dbReference>
<dbReference type="AlphaFoldDB" id="A0A914E7E1"/>
<dbReference type="InterPro" id="IPR037171">
    <property type="entry name" value="NagB/RpiA_transferase-like"/>
</dbReference>
<dbReference type="GO" id="GO:0030272">
    <property type="term" value="F:5-formyltetrahydrofolate cyclo-ligase activity"/>
    <property type="evidence" value="ECO:0007669"/>
    <property type="project" value="UniProtKB-EC"/>
</dbReference>
<comment type="cofactor">
    <cofactor evidence="7">
        <name>Mg(2+)</name>
        <dbReference type="ChEBI" id="CHEBI:18420"/>
    </cofactor>
</comment>
<accession>A0A914E7E1</accession>
<dbReference type="GO" id="GO:0046872">
    <property type="term" value="F:metal ion binding"/>
    <property type="evidence" value="ECO:0007669"/>
    <property type="project" value="UniProtKB-KW"/>
</dbReference>
<evidence type="ECO:0000313" key="8">
    <source>
        <dbReference type="Proteomes" id="UP000887540"/>
    </source>
</evidence>
<dbReference type="GO" id="GO:0005524">
    <property type="term" value="F:ATP binding"/>
    <property type="evidence" value="ECO:0007669"/>
    <property type="project" value="UniProtKB-KW"/>
</dbReference>
<keyword evidence="7" id="KW-0460">Magnesium</keyword>
<keyword evidence="3 6" id="KW-0067">ATP-binding</keyword>
<evidence type="ECO:0000256" key="7">
    <source>
        <dbReference type="RuleBase" id="RU361279"/>
    </source>
</evidence>
<keyword evidence="7" id="KW-0479">Metal-binding</keyword>
<dbReference type="PANTHER" id="PTHR23407:SF1">
    <property type="entry name" value="5-FORMYLTETRAHYDROFOLATE CYCLO-LIGASE"/>
    <property type="match status" value="1"/>
</dbReference>
<dbReference type="EC" id="6.3.3.2" evidence="5 7"/>
<evidence type="ECO:0000256" key="2">
    <source>
        <dbReference type="ARBA" id="ARBA00022741"/>
    </source>
</evidence>
<feature type="binding site" evidence="6">
    <location>
        <position position="45"/>
    </location>
    <ligand>
        <name>substrate</name>
    </ligand>
</feature>
<dbReference type="Pfam" id="PF01812">
    <property type="entry name" value="5-FTHF_cyc-lig"/>
    <property type="match status" value="1"/>
</dbReference>
<sequence length="182" mass="20985">MANLLETISKEQVQHESDIVTSRLLGSDWYKKSQRISVYVSTNGEIQTDSFIKHAMEMGKDVFIPRFKKGAHMMEMLKLESLEEFQTLDTSLWGIRQHHPDLMRPMYYDSGPLDLVLLPGVAFTEKGHRLGHGKGFYDKFLTDHHERFGCMPTMVGLALKVQMVEDLPVHQYDVTIDHVLHI</sequence>
<evidence type="ECO:0000256" key="3">
    <source>
        <dbReference type="ARBA" id="ARBA00022840"/>
    </source>
</evidence>
<evidence type="ECO:0000256" key="5">
    <source>
        <dbReference type="ARBA" id="ARBA00038966"/>
    </source>
</evidence>
<comment type="catalytic activity">
    <reaction evidence="4 7">
        <text>(6S)-5-formyl-5,6,7,8-tetrahydrofolate + ATP = (6R)-5,10-methenyltetrahydrofolate + ADP + phosphate</text>
        <dbReference type="Rhea" id="RHEA:10488"/>
        <dbReference type="ChEBI" id="CHEBI:30616"/>
        <dbReference type="ChEBI" id="CHEBI:43474"/>
        <dbReference type="ChEBI" id="CHEBI:57455"/>
        <dbReference type="ChEBI" id="CHEBI:57457"/>
        <dbReference type="ChEBI" id="CHEBI:456216"/>
        <dbReference type="EC" id="6.3.3.2"/>
    </reaction>
</comment>
<name>A0A914E7E1_9BILA</name>
<comment type="similarity">
    <text evidence="1 7">Belongs to the 5-formyltetrahydrofolate cyclo-ligase family.</text>
</comment>
<protein>
    <recommendedName>
        <fullName evidence="5 7">5-formyltetrahydrofolate cyclo-ligase</fullName>
        <ecNumber evidence="5 7">6.3.3.2</ecNumber>
    </recommendedName>
</protein>
<dbReference type="SUPFAM" id="SSF100950">
    <property type="entry name" value="NagB/RpiA/CoA transferase-like"/>
    <property type="match status" value="1"/>
</dbReference>
<evidence type="ECO:0000256" key="6">
    <source>
        <dbReference type="PIRSR" id="PIRSR006806-1"/>
    </source>
</evidence>
<evidence type="ECO:0000313" key="9">
    <source>
        <dbReference type="WBParaSite" id="ACRNAN_scaffold6250.g8935.t1"/>
    </source>
</evidence>